<feature type="domain" description="Laminin EGF-like" evidence="19">
    <location>
        <begin position="610"/>
        <end position="654"/>
    </location>
</feature>
<evidence type="ECO:0000256" key="16">
    <source>
        <dbReference type="SAM" id="MobiDB-lite"/>
    </source>
</evidence>
<proteinExistence type="predicted"/>
<dbReference type="SMART" id="SM00281">
    <property type="entry name" value="LamB"/>
    <property type="match status" value="1"/>
</dbReference>
<dbReference type="GO" id="GO:0030054">
    <property type="term" value="C:cell junction"/>
    <property type="evidence" value="ECO:0007669"/>
    <property type="project" value="UniProtKB-ARBA"/>
</dbReference>
<feature type="disulfide bond" evidence="15">
    <location>
        <begin position="467"/>
        <end position="479"/>
    </location>
</feature>
<organism evidence="22 23">
    <name type="scientific">Trichomalopsis sarcophagae</name>
    <dbReference type="NCBI Taxonomy" id="543379"/>
    <lineage>
        <taxon>Eukaryota</taxon>
        <taxon>Metazoa</taxon>
        <taxon>Ecdysozoa</taxon>
        <taxon>Arthropoda</taxon>
        <taxon>Hexapoda</taxon>
        <taxon>Insecta</taxon>
        <taxon>Pterygota</taxon>
        <taxon>Neoptera</taxon>
        <taxon>Endopterygota</taxon>
        <taxon>Hymenoptera</taxon>
        <taxon>Apocrita</taxon>
        <taxon>Proctotrupomorpha</taxon>
        <taxon>Chalcidoidea</taxon>
        <taxon>Pteromalidae</taxon>
        <taxon>Pteromalinae</taxon>
        <taxon>Trichomalopsis</taxon>
    </lineage>
</organism>
<dbReference type="Proteomes" id="UP000215335">
    <property type="component" value="Unassembled WGS sequence"/>
</dbReference>
<name>A0A232F5W4_9HYME</name>
<feature type="domain" description="Laminin G" evidence="18">
    <location>
        <begin position="3353"/>
        <end position="3525"/>
    </location>
</feature>
<keyword evidence="9" id="KW-0175">Coiled coil</keyword>
<dbReference type="GO" id="GO:0005604">
    <property type="term" value="C:basement membrane"/>
    <property type="evidence" value="ECO:0007669"/>
    <property type="project" value="UniProtKB-SubCell"/>
</dbReference>
<dbReference type="PROSITE" id="PS50027">
    <property type="entry name" value="EGF_LAM_2"/>
    <property type="match status" value="15"/>
</dbReference>
<feature type="domain" description="Laminin EGF-like" evidence="19">
    <location>
        <begin position="1530"/>
        <end position="1580"/>
    </location>
</feature>
<feature type="disulfide bond" evidence="15">
    <location>
        <begin position="2073"/>
        <end position="2090"/>
    </location>
</feature>
<dbReference type="InterPro" id="IPR008211">
    <property type="entry name" value="Laminin_N"/>
</dbReference>
<feature type="domain" description="Laminin EGF-like" evidence="19">
    <location>
        <begin position="1977"/>
        <end position="2023"/>
    </location>
</feature>
<dbReference type="EMBL" id="NNAY01000849">
    <property type="protein sequence ID" value="OXU26211.1"/>
    <property type="molecule type" value="Genomic_DNA"/>
</dbReference>
<keyword evidence="5 17" id="KW-0732">Signal</keyword>
<feature type="domain" description="Laminin G" evidence="18">
    <location>
        <begin position="3533"/>
        <end position="3708"/>
    </location>
</feature>
<dbReference type="FunFam" id="2.10.25.10:FF:000090">
    <property type="entry name" value="laminin subunit alpha"/>
    <property type="match status" value="1"/>
</dbReference>
<feature type="disulfide bond" evidence="15">
    <location>
        <begin position="1948"/>
        <end position="1957"/>
    </location>
</feature>
<dbReference type="Gene3D" id="2.60.120.260">
    <property type="entry name" value="Galactose-binding domain-like"/>
    <property type="match status" value="1"/>
</dbReference>
<evidence type="ECO:0000259" key="19">
    <source>
        <dbReference type="PROSITE" id="PS50027"/>
    </source>
</evidence>
<protein>
    <recommendedName>
        <fullName evidence="24">Laminin subunit alpha</fullName>
    </recommendedName>
</protein>
<dbReference type="Pfam" id="PF00055">
    <property type="entry name" value="Laminin_N"/>
    <property type="match status" value="1"/>
</dbReference>
<dbReference type="PRINTS" id="PR00011">
    <property type="entry name" value="EGFLAMININ"/>
</dbReference>
<feature type="disulfide bond" evidence="14">
    <location>
        <begin position="3208"/>
        <end position="3235"/>
    </location>
</feature>
<feature type="disulfide bond" evidence="15">
    <location>
        <begin position="513"/>
        <end position="525"/>
    </location>
</feature>
<evidence type="ECO:0000256" key="13">
    <source>
        <dbReference type="ARBA" id="ARBA00023292"/>
    </source>
</evidence>
<dbReference type="PROSITE" id="PS00652">
    <property type="entry name" value="TNFR_NGFR_1"/>
    <property type="match status" value="1"/>
</dbReference>
<dbReference type="SMART" id="SM00180">
    <property type="entry name" value="EGF_Lam"/>
    <property type="match status" value="22"/>
</dbReference>
<keyword evidence="11" id="KW-0325">Glycoprotein</keyword>
<dbReference type="OrthoDB" id="10011303at2759"/>
<feature type="disulfide bond" evidence="15">
    <location>
        <begin position="442"/>
        <end position="451"/>
    </location>
</feature>
<dbReference type="SUPFAM" id="SSF49899">
    <property type="entry name" value="Concanavalin A-like lectins/glucanases"/>
    <property type="match status" value="5"/>
</dbReference>
<feature type="region of interest" description="Disordered" evidence="16">
    <location>
        <begin position="3246"/>
        <end position="3349"/>
    </location>
</feature>
<feature type="disulfide bond" evidence="15">
    <location>
        <begin position="675"/>
        <end position="684"/>
    </location>
</feature>
<feature type="disulfide bond" evidence="15">
    <location>
        <begin position="469"/>
        <end position="486"/>
    </location>
</feature>
<feature type="disulfide bond" evidence="15">
    <location>
        <begin position="488"/>
        <end position="497"/>
    </location>
</feature>
<feature type="domain" description="Laminin EGF-like" evidence="19">
    <location>
        <begin position="422"/>
        <end position="466"/>
    </location>
</feature>
<keyword evidence="6" id="KW-0677">Repeat</keyword>
<feature type="disulfide bond" evidence="15">
    <location>
        <begin position="1551"/>
        <end position="1560"/>
    </location>
</feature>
<evidence type="ECO:0000256" key="3">
    <source>
        <dbReference type="ARBA" id="ARBA00022525"/>
    </source>
</evidence>
<feature type="disulfide bond" evidence="14">
    <location>
        <begin position="3681"/>
        <end position="3708"/>
    </location>
</feature>
<feature type="disulfide bond" evidence="15">
    <location>
        <begin position="2044"/>
        <end position="2053"/>
    </location>
</feature>
<dbReference type="InterPro" id="IPR050440">
    <property type="entry name" value="Laminin/Netrin_ECM"/>
</dbReference>
<evidence type="ECO:0000256" key="11">
    <source>
        <dbReference type="ARBA" id="ARBA00023180"/>
    </source>
</evidence>
<keyword evidence="13 15" id="KW-0424">Laminin EGF-like domain</keyword>
<dbReference type="GO" id="GO:0007409">
    <property type="term" value="P:axonogenesis"/>
    <property type="evidence" value="ECO:0007669"/>
    <property type="project" value="TreeGrafter"/>
</dbReference>
<evidence type="ECO:0000256" key="12">
    <source>
        <dbReference type="ARBA" id="ARBA00023273"/>
    </source>
</evidence>
<dbReference type="GO" id="GO:0009887">
    <property type="term" value="P:animal organ morphogenesis"/>
    <property type="evidence" value="ECO:0007669"/>
    <property type="project" value="TreeGrafter"/>
</dbReference>
<feature type="compositionally biased region" description="Polar residues" evidence="16">
    <location>
        <begin position="3263"/>
        <end position="3275"/>
    </location>
</feature>
<dbReference type="FunFam" id="2.10.25.10:FF:000082">
    <property type="entry name" value="Laminin subunit alpha 1"/>
    <property type="match status" value="1"/>
</dbReference>
<dbReference type="CDD" id="cd00055">
    <property type="entry name" value="EGF_Lam"/>
    <property type="match status" value="21"/>
</dbReference>
<dbReference type="GO" id="GO:0006950">
    <property type="term" value="P:response to stress"/>
    <property type="evidence" value="ECO:0007669"/>
    <property type="project" value="UniProtKB-ARBA"/>
</dbReference>
<comment type="caution">
    <text evidence="22">The sequence shown here is derived from an EMBL/GenBank/DDBJ whole genome shotgun (WGS) entry which is preliminary data.</text>
</comment>
<evidence type="ECO:0000256" key="5">
    <source>
        <dbReference type="ARBA" id="ARBA00022729"/>
    </source>
</evidence>
<keyword evidence="8" id="KW-0130">Cell adhesion</keyword>
<feature type="domain" description="Laminin G" evidence="18">
    <location>
        <begin position="2887"/>
        <end position="3061"/>
    </location>
</feature>
<dbReference type="GO" id="GO:0030155">
    <property type="term" value="P:regulation of cell adhesion"/>
    <property type="evidence" value="ECO:0007669"/>
    <property type="project" value="InterPro"/>
</dbReference>
<feature type="disulfide bond" evidence="15">
    <location>
        <begin position="1391"/>
        <end position="1403"/>
    </location>
</feature>
<dbReference type="Gene3D" id="2.10.25.10">
    <property type="entry name" value="Laminin"/>
    <property type="match status" value="19"/>
</dbReference>
<dbReference type="Pfam" id="PF02210">
    <property type="entry name" value="Laminin_G_2"/>
    <property type="match status" value="5"/>
</dbReference>
<accession>A0A232F5W4</accession>
<evidence type="ECO:0000256" key="6">
    <source>
        <dbReference type="ARBA" id="ARBA00022737"/>
    </source>
</evidence>
<feature type="disulfide bond" evidence="15">
    <location>
        <begin position="564"/>
        <end position="576"/>
    </location>
</feature>
<dbReference type="InterPro" id="IPR000034">
    <property type="entry name" value="Laminin_IV"/>
</dbReference>
<dbReference type="Pfam" id="PF06009">
    <property type="entry name" value="Laminin_II"/>
    <property type="match status" value="1"/>
</dbReference>
<dbReference type="SMART" id="SM00181">
    <property type="entry name" value="EGF"/>
    <property type="match status" value="11"/>
</dbReference>
<dbReference type="FunFam" id="2.60.120.260:FF:000092">
    <property type="entry name" value="Laminin subunit alpha-3"/>
    <property type="match status" value="1"/>
</dbReference>
<feature type="domain" description="Laminin G" evidence="18">
    <location>
        <begin position="3068"/>
        <end position="3235"/>
    </location>
</feature>
<gene>
    <name evidence="22" type="ORF">TSAR_013682</name>
</gene>
<dbReference type="CDD" id="cd00110">
    <property type="entry name" value="LamG"/>
    <property type="match status" value="5"/>
</dbReference>
<keyword evidence="10 15" id="KW-1015">Disulfide bond</keyword>
<evidence type="ECO:0000256" key="15">
    <source>
        <dbReference type="PROSITE-ProRule" id="PRU00460"/>
    </source>
</evidence>
<evidence type="ECO:0000313" key="22">
    <source>
        <dbReference type="EMBL" id="OXU26211.1"/>
    </source>
</evidence>
<dbReference type="PANTHER" id="PTHR10574">
    <property type="entry name" value="NETRIN/LAMININ-RELATED"/>
    <property type="match status" value="1"/>
</dbReference>
<evidence type="ECO:0000256" key="10">
    <source>
        <dbReference type="ARBA" id="ARBA00023157"/>
    </source>
</evidence>
<feature type="disulfide bond" evidence="15">
    <location>
        <begin position="1960"/>
        <end position="1974"/>
    </location>
</feature>
<feature type="signal peptide" evidence="17">
    <location>
        <begin position="1"/>
        <end position="28"/>
    </location>
</feature>
<feature type="disulfide bond" evidence="15">
    <location>
        <begin position="1532"/>
        <end position="1549"/>
    </location>
</feature>
<dbReference type="FunFam" id="2.10.25.10:FF:000074">
    <property type="entry name" value="Laminin subunit alpha"/>
    <property type="match status" value="1"/>
</dbReference>
<feature type="disulfide bond" evidence="15">
    <location>
        <begin position="1996"/>
        <end position="2005"/>
    </location>
</feature>
<evidence type="ECO:0000256" key="2">
    <source>
        <dbReference type="ARBA" id="ARBA00004316"/>
    </source>
</evidence>
<feature type="disulfide bond" evidence="15">
    <location>
        <begin position="1393"/>
        <end position="1410"/>
    </location>
</feature>
<feature type="disulfide bond" evidence="15">
    <location>
        <begin position="1530"/>
        <end position="1542"/>
    </location>
</feature>
<feature type="domain" description="Laminin EGF-like" evidence="19">
    <location>
        <begin position="467"/>
        <end position="512"/>
    </location>
</feature>
<dbReference type="SMART" id="SM00136">
    <property type="entry name" value="LamNT"/>
    <property type="match status" value="1"/>
</dbReference>
<feature type="domain" description="Laminin EGF-like" evidence="19">
    <location>
        <begin position="1437"/>
        <end position="1481"/>
    </location>
</feature>
<feature type="disulfide bond" evidence="15">
    <location>
        <begin position="2071"/>
        <end position="2083"/>
    </location>
</feature>
<dbReference type="GO" id="GO:0030334">
    <property type="term" value="P:regulation of cell migration"/>
    <property type="evidence" value="ECO:0007669"/>
    <property type="project" value="InterPro"/>
</dbReference>
<dbReference type="Gene3D" id="2.60.120.200">
    <property type="match status" value="5"/>
</dbReference>
<dbReference type="FunFam" id="2.10.25.10:FF:000069">
    <property type="entry name" value="Laminin subunit alpha 1"/>
    <property type="match status" value="1"/>
</dbReference>
<feature type="domain" description="Laminin EGF-like" evidence="19">
    <location>
        <begin position="1924"/>
        <end position="1976"/>
    </location>
</feature>
<feature type="domain" description="Laminin G" evidence="18">
    <location>
        <begin position="2685"/>
        <end position="2882"/>
    </location>
</feature>
<dbReference type="GO" id="GO:0071711">
    <property type="term" value="P:basement membrane organization"/>
    <property type="evidence" value="ECO:0007669"/>
    <property type="project" value="UniProtKB-ARBA"/>
</dbReference>
<feature type="domain" description="Laminin EGF-like" evidence="19">
    <location>
        <begin position="1816"/>
        <end position="1865"/>
    </location>
</feature>
<feature type="domain" description="Laminin EGF-like" evidence="19">
    <location>
        <begin position="2071"/>
        <end position="2118"/>
    </location>
</feature>
<dbReference type="GO" id="GO:0034446">
    <property type="term" value="P:substrate adhesion-dependent cell spreading"/>
    <property type="evidence" value="ECO:0007669"/>
    <property type="project" value="UniProtKB-ARBA"/>
</dbReference>
<dbReference type="FunFam" id="2.10.25.10:FF:000388">
    <property type="entry name" value="Laminin subunit alpha"/>
    <property type="match status" value="1"/>
</dbReference>
<feature type="domain" description="Laminin EGF-like" evidence="19">
    <location>
        <begin position="513"/>
        <end position="560"/>
    </location>
</feature>
<dbReference type="PROSITE" id="PS51115">
    <property type="entry name" value="LAMININ_IVA"/>
    <property type="match status" value="1"/>
</dbReference>
<feature type="disulfide bond" evidence="15">
    <location>
        <begin position="585"/>
        <end position="594"/>
    </location>
</feature>
<keyword evidence="7" id="KW-0084">Basement membrane</keyword>
<feature type="domain" description="Laminin IV type A" evidence="20">
    <location>
        <begin position="1601"/>
        <end position="1783"/>
    </location>
</feature>
<dbReference type="PROSITE" id="PS51117">
    <property type="entry name" value="LAMININ_NTER"/>
    <property type="match status" value="1"/>
</dbReference>
<dbReference type="InterPro" id="IPR001368">
    <property type="entry name" value="TNFR/NGFR_Cys_rich_reg"/>
</dbReference>
<evidence type="ECO:0000259" key="20">
    <source>
        <dbReference type="PROSITE" id="PS51115"/>
    </source>
</evidence>
<dbReference type="InterPro" id="IPR013320">
    <property type="entry name" value="ConA-like_dom_sf"/>
</dbReference>
<dbReference type="Pfam" id="PF24973">
    <property type="entry name" value="EGF_LMN_ATRN"/>
    <property type="match status" value="1"/>
</dbReference>
<dbReference type="PANTHER" id="PTHR10574:SF406">
    <property type="entry name" value="LAMININ SUBUNIT ALPHA 5"/>
    <property type="match status" value="1"/>
</dbReference>
<dbReference type="Pfam" id="PF06008">
    <property type="entry name" value="Laminin_I"/>
    <property type="match status" value="1"/>
</dbReference>
<comment type="subcellular location">
    <subcellularLocation>
        <location evidence="2">Cell projection</location>
    </subcellularLocation>
    <subcellularLocation>
        <location evidence="1">Secreted</location>
        <location evidence="1">Extracellular space</location>
        <location evidence="1">Extracellular matrix</location>
        <location evidence="1">Basement membrane</location>
    </subcellularLocation>
</comment>
<dbReference type="GO" id="GO:0042995">
    <property type="term" value="C:cell projection"/>
    <property type="evidence" value="ECO:0007669"/>
    <property type="project" value="UniProtKB-SubCell"/>
</dbReference>
<evidence type="ECO:0000259" key="21">
    <source>
        <dbReference type="PROSITE" id="PS51117"/>
    </source>
</evidence>
<evidence type="ECO:0008006" key="24">
    <source>
        <dbReference type="Google" id="ProtNLM"/>
    </source>
</evidence>
<feature type="disulfide bond" evidence="15">
    <location>
        <begin position="534"/>
        <end position="543"/>
    </location>
</feature>
<dbReference type="InterPro" id="IPR000742">
    <property type="entry name" value="EGF"/>
</dbReference>
<feature type="domain" description="Laminin N-terminal" evidence="21">
    <location>
        <begin position="27"/>
        <end position="292"/>
    </location>
</feature>
<evidence type="ECO:0000256" key="14">
    <source>
        <dbReference type="PROSITE-ProRule" id="PRU00122"/>
    </source>
</evidence>
<feature type="compositionally biased region" description="Low complexity" evidence="16">
    <location>
        <begin position="3312"/>
        <end position="3332"/>
    </location>
</feature>
<evidence type="ECO:0000256" key="1">
    <source>
        <dbReference type="ARBA" id="ARBA00004302"/>
    </source>
</evidence>
<dbReference type="SMART" id="SM00282">
    <property type="entry name" value="LamG"/>
    <property type="match status" value="5"/>
</dbReference>
<dbReference type="STRING" id="543379.A0A232F5W4"/>
<evidence type="ECO:0000256" key="4">
    <source>
        <dbReference type="ARBA" id="ARBA00022530"/>
    </source>
</evidence>
<feature type="chain" id="PRO_5012443863" description="Laminin subunit alpha" evidence="17">
    <location>
        <begin position="29"/>
        <end position="3711"/>
    </location>
</feature>
<feature type="disulfide bond" evidence="15">
    <location>
        <begin position="1412"/>
        <end position="1421"/>
    </location>
</feature>
<feature type="domain" description="Laminin EGF-like" evidence="19">
    <location>
        <begin position="1482"/>
        <end position="1529"/>
    </location>
</feature>
<feature type="domain" description="Laminin EGF-like" evidence="19">
    <location>
        <begin position="2024"/>
        <end position="2070"/>
    </location>
</feature>
<feature type="disulfide bond" evidence="15">
    <location>
        <begin position="1835"/>
        <end position="1844"/>
    </location>
</feature>
<feature type="disulfide bond" evidence="15">
    <location>
        <begin position="1454"/>
        <end position="1463"/>
    </location>
</feature>
<feature type="disulfide bond" evidence="15">
    <location>
        <begin position="610"/>
        <end position="622"/>
    </location>
</feature>
<dbReference type="FunFam" id="2.10.25.10:FF:000033">
    <property type="entry name" value="Laminin subunit alpha 2"/>
    <property type="match status" value="1"/>
</dbReference>
<feature type="domain" description="Laminin EGF-like" evidence="19">
    <location>
        <begin position="655"/>
        <end position="704"/>
    </location>
</feature>
<dbReference type="FunFam" id="2.10.25.10:FF:000051">
    <property type="entry name" value="Laminin subunit alpha 4"/>
    <property type="match status" value="1"/>
</dbReference>
<sequence>MGPKCSTALVALLRCCGLLLLLSGRARAEVLTPPYFNLAEGKEIEATATCGVDTPGPEWYCQLAASNSDQKNVDVAEQNIIQGQQCDYCDPNNPEKRHPPEYAVDGTETWWQSPPLSRGKKYEQVNLTISLGQEFHVAYVYVKMGNSPRPGLWVLERSKDYGKTWSTWEYFSSTASDCLTYFGIEANTPITRDDSVICNTQFSSIVPLSGGEIIVYILNNRPSAKHYFNSTVLQEWTRATTVRFRFMKTNNFLGHLMFRDQDELSNAKFSRQDPTVTRRYFYSIKDINVGGRCACNGHAHTCDSLDPSMPNKLFCQCQHNTCGDQCSTCCKGFEQKKWRPSTYSRKFVCEPCNCFGHSSECKYDQEIDDKHLSLDIHGNYEGGGVCQNCKHNTEGINCNHCKPKFYRPQNKPLNATDVCQPCQCDYIYSTGNCYDLTGQCECKKEYTAPNCDSCSYGYYGYPHCRPCDCNLNGTDGYHCEAYEGQCPCKENFAGHYCDICAEEYYNFPDCLPCECDAIGSLNNVCDVVSGNCTCKNNYGGRSCNTCEDGYFDYPYCKCKFFLLCECDTRGTESGVCDKQDGHCLCKEGYGGPRCDQCVSGYFGFPNCQPCDCSKDGSTSIGCDASGKCSCLSNFVGKTCNQCAPGYHKYPECISCDCDSHGSIGVSCDLDGKCQCRDNFDGDRCDKCKENFYNFPSCEGCNCDPAGIAGTFQGCGSLPAGELCQCKERVEGRICNQCKKLFWNLQANNILGCDNCKCNIPGVIGSIGECDGKTGQCICKPSVTSRDCSSCVDGTFDLQESNLFGCSQCSCDIGGALSSTCNKNDGQCRCRSRVDGKTCNKPMRAHYFPTLHQYQYEAEDGHSPNNRSVRYGFDEDIFPGYSWKGYASFSPLQDKIINEIEIEKPSLYRMVLRYVNRNTEPIIGKITITPDSHYDPEQSFSVQFKPTINPSFVTVAGIHGTLPSVMVMNPGHWTVSISTDKSLFLDYFVLLPSEYYEASVLTQDVNKPCEIGSKELCRHFAYPNLTMFDSVRGTGGYIGENDERNHMTEYFSDPEVLNEINESEMPLINDKQKKIHFELTISKPGQYVLVVTYITPPQHDGKTTNIIIEANTMDKGKATLYPCKYTSVCRQVVTESNGKVAIMNFPNNYVTVVLDGEPNTNVAIKSVVAIPAQDWSIDYLQPRSVCVRKDGKCIEGVFPEASDAKRIDLEDNNQLIDAAMSPVGIYDNSTKFIYLNGKDAMIDKPAKVPHPGDYVFVVHYYQPDYPQFDLDVLVQNGKFYEAKVPMAHCPSNSGCRSLVTQLDGNTRFQLIENFVITLKENAGKGVWVDYILVIPADLYSDEYLKKLPFDQTEEFIKKCGSNHFYINKTEEGFCRDSVFSLTTNYNSGALPCSCDIYGTRSFECEKFGGQCPCKDNIIGRRCNICKTGYFGFPNCRRCNCPSAAFCEPETGACICPSHVVGPRCDQCEPGTYGYDQIIGCEECQCHPYGVLDGDLQCDLLTGHCKCKNNVEGRECNTCRAGHYKFPYCDKCDCDVRGTTEEICNQETADCHCKENVHGSACDLCKDGMFNLQPSNPKGCSACFCFGKTTRCHSATLYRSYIRDMSGWDVALVNEKNETVTILKVIPQELNETHIVVDMGSGIEEKDVVYLSAPANYLNKKLTSYGAWLNFTIYYTTGPYGQAVPGADVILQGADSFLIYRAEEQPPSYTDFRASVQLVESNFETKQNLFATREQIMVVLGDLRGIYIRATYWQPSLTVTLSHVSLGIASETYILDAEVASSVEQCQCPPNYKGLSCEECAKGYYRVAGPNGGYCVKCQCNGHADTCDVNTGICHDCKNGTTGDHCELCEVGYYGNATIGTPSDCLICACPLPIASNNFAQGCEVSEDGSKISCDCNEGYYGALCESCAAGYFGRPQVIGDHCKPCDCSGNIDTNEIDSCDSVTGECLKCLNNTYGEACNLCAPGFFGDAVEKKDCKSCFCDKCGMKHCDNRDGLCQCHENVVGEKCDRCADDHWGFSKCQGCKPCDCALASDSTQCEDNTGNCKCKPGVEGRTCDRCMAGYWNYGPEGCISCECTTGYSRGASCNPETGQCECLPGVLGEKCDHCPHRTVLDERRGCQTCDKCTHDLLDVTDELESRLKPVSDSFKNVADSYFTNQRLDFLNETINRLTPEVKLLDPRRIDFEPLQKEISKLNNRAFGLKRKVEFQEEDGDELKSHAEQNLKDTNNLEQDVSREIALLNTIIAEVQSLATNTDLGSGPKIDNALREAQEILGKIKQVSFTDERDKATDQANQANILVSEMETYEEPVKNLVKDTDFVSDKVRDLTNRIDDMYNLTLQADERVNAAERLNFENKKLIDQDGLNNLPNVTDQVKENVAKGEELNKMSNALIDEAEYSFINLNSNEAPGTPSEASQRLSETIDSNNVMLAEVKKEVPKAVAHAQELEHKSYELENLLTDTRNLTGVRAASVFQDIANHMNEAKQFAEDAAKAANNATALGDNLDDRSSDAEVKSRDLLTSARAAVAITQRDLKPALENAKSSDIQNIADKNIKNNLKLDAIDKSLGIMPIQSSSMIAQEALNNADTAEYMIGEAIANDISGNVDRIPENLKRAKQLSKDTSDSIRDVNQANHQLDTIDKTLPDIDNRVRALDELQQKINGSGNRLYDNIEDLKKKIAHARELANSIKIGLTFFPNTTLQLKNPESLPGQTTSTKISLYFRTQRANGFLLYLGNENRTNTPRAKTDFMALSIEGGYPILTLDLGSGPQKIIGNRYVSDNVWRQLIVDRTGRNIKLIIVEDEGDGKGKNFITETSLPGSHSIFNLDPEKSKLFVGGFPPSFQVQEAVVSSSFDGEMEELMIGDVPVSFWNFVDAENNWKPAYERDKLVNLHPDTGYRFDREGYVILSKKASQLPSDLKRFRVHFKFKTWVNNGLMYLMGGKKHFLALELRNGHMLYQFDLGDGLVAIRTAEKYNDGNWHTVEASRLGKIGALKMDGIALNNTNSKGEAINLVSTDYVYFGGYPPSIKHSYKSVTQIGFEGCIDDVTFQETSVDLTKNVQAFNAVSGCPTKFASLVSFDGVHPGYVKWEHVNVPHDLQINLKFKTQNKNGVIYHLVNEDGSAASTLSLVNGQLVLESQGERLEANTPDIRFDDNEWHVITTTHNDTVLRLDIDDVEIESTDNAPRPRQINEGALYVGNVPENVRYGRSFEPFVGCIGDTTLNGVIVNYANTTERLYAHLSQCSRPEQIQSPDLELPLVTNPPPLPPNWDDATTNVVDLSNSGGDDYQSPGSLEGRPKAGPPLHEDEDEPSSRPEPQPITEPATTPSTTPWPTSPTTPRTVDGCRLPHYPANDPEQHQENAWRFGTAANSRYEYNTLNGRTRDDYDFQIDIKTIAEEGIVFYSTDISTQNLIALYIKDGLIHYTYDCGSGPAVIISDKKINDQQWHTIIFKRDGVNGELIVDDDAPIFGRAEGTSDSLIVQPPFYIGGVDPAISSNVFKTLGVNKTLAGCIRYFMLNGQHVGEPSKKVGVIPCSKRVEPGMFFYPGNGSNWYKAEDKFSVGKQIDIEMDIKPRSSSGLLVSIHGRNDYVILEMVNGTIKFLVKAAKGQVETSFDVASPNTLCDGKWHNIRAVKTKNAVVISVDHASSPPGIKHLGNVQSKQAIYVGGHPQLHLGQPVRGSESGKQYVGCIKNLIIKGKPYSLDPSRINGKILADVCPTI</sequence>
<dbReference type="InterPro" id="IPR001791">
    <property type="entry name" value="Laminin_G"/>
</dbReference>
<dbReference type="PROSITE" id="PS01248">
    <property type="entry name" value="EGF_LAM_1"/>
    <property type="match status" value="7"/>
</dbReference>
<evidence type="ECO:0000256" key="7">
    <source>
        <dbReference type="ARBA" id="ARBA00022869"/>
    </source>
</evidence>
<keyword evidence="12" id="KW-0966">Cell projection</keyword>
<dbReference type="Pfam" id="PF00052">
    <property type="entry name" value="Laminin_B"/>
    <property type="match status" value="1"/>
</dbReference>
<dbReference type="Pfam" id="PF00053">
    <property type="entry name" value="EGF_laminin"/>
    <property type="match status" value="20"/>
</dbReference>
<dbReference type="SUPFAM" id="SSF57196">
    <property type="entry name" value="EGF/Laminin"/>
    <property type="match status" value="18"/>
</dbReference>
<dbReference type="InterPro" id="IPR056863">
    <property type="entry name" value="LMN_ATRN_NET-like_EGF"/>
</dbReference>
<keyword evidence="3" id="KW-0964">Secreted</keyword>
<feature type="disulfide bond" evidence="15">
    <location>
        <begin position="515"/>
        <end position="532"/>
    </location>
</feature>
<feature type="disulfide bond" evidence="15">
    <location>
        <begin position="2092"/>
        <end position="2101"/>
    </location>
</feature>
<feature type="disulfide bond" evidence="15">
    <location>
        <begin position="655"/>
        <end position="667"/>
    </location>
</feature>
<feature type="disulfide bond" evidence="15">
    <location>
        <begin position="566"/>
        <end position="583"/>
    </location>
</feature>
<dbReference type="FunFam" id="2.10.25.10:FF:000106">
    <property type="entry name" value="Heparan sulfate proteoglycan 2"/>
    <property type="match status" value="1"/>
</dbReference>
<evidence type="ECO:0000256" key="17">
    <source>
        <dbReference type="SAM" id="SignalP"/>
    </source>
</evidence>
<dbReference type="Gene3D" id="2.170.300.10">
    <property type="entry name" value="Tie2 ligand-binding domain superfamily"/>
    <property type="match status" value="1"/>
</dbReference>
<feature type="domain" description="Laminin EGF-like" evidence="19">
    <location>
        <begin position="1391"/>
        <end position="1436"/>
    </location>
</feature>
<evidence type="ECO:0000256" key="8">
    <source>
        <dbReference type="ARBA" id="ARBA00022889"/>
    </source>
</evidence>
<dbReference type="FunFam" id="2.10.25.10:FF:000224">
    <property type="entry name" value="Usherin"/>
    <property type="match status" value="1"/>
</dbReference>
<evidence type="ECO:0000256" key="9">
    <source>
        <dbReference type="ARBA" id="ARBA00023054"/>
    </source>
</evidence>
<dbReference type="InterPro" id="IPR002049">
    <property type="entry name" value="LE_dom"/>
</dbReference>
<keyword evidence="4" id="KW-0272">Extracellular matrix</keyword>
<evidence type="ECO:0000259" key="18">
    <source>
        <dbReference type="PROSITE" id="PS50025"/>
    </source>
</evidence>
<dbReference type="PROSITE" id="PS50025">
    <property type="entry name" value="LAM_G_DOMAIN"/>
    <property type="match status" value="5"/>
</dbReference>
<feature type="disulfide bond" evidence="15">
    <location>
        <begin position="1505"/>
        <end position="1514"/>
    </location>
</feature>
<dbReference type="InterPro" id="IPR010307">
    <property type="entry name" value="Laminin_dom_II"/>
</dbReference>
<comment type="caution">
    <text evidence="15">Lacks conserved residue(s) required for the propagation of feature annotation.</text>
</comment>
<feature type="domain" description="Laminin EGF-like" evidence="19">
    <location>
        <begin position="564"/>
        <end position="609"/>
    </location>
</feature>
<evidence type="ECO:0000313" key="23">
    <source>
        <dbReference type="Proteomes" id="UP000215335"/>
    </source>
</evidence>
<dbReference type="GO" id="GO:0005102">
    <property type="term" value="F:signaling receptor binding"/>
    <property type="evidence" value="ECO:0007669"/>
    <property type="project" value="InterPro"/>
</dbReference>
<dbReference type="CDD" id="cd02795">
    <property type="entry name" value="CBM6-CBM35-CBM36_like"/>
    <property type="match status" value="1"/>
</dbReference>
<dbReference type="InterPro" id="IPR009254">
    <property type="entry name" value="Laminin_aI"/>
</dbReference>
<dbReference type="FunFam" id="2.10.25.10:FF:000407">
    <property type="entry name" value="Laminin subunit alpha-3"/>
    <property type="match status" value="1"/>
</dbReference>
<dbReference type="FunFam" id="2.10.25.10:FF:000034">
    <property type="entry name" value="Laminin subunit alpha 3"/>
    <property type="match status" value="2"/>
</dbReference>
<dbReference type="GO" id="GO:0045995">
    <property type="term" value="P:regulation of embryonic development"/>
    <property type="evidence" value="ECO:0007669"/>
    <property type="project" value="InterPro"/>
</dbReference>
<keyword evidence="23" id="KW-1185">Reference proteome</keyword>
<dbReference type="GO" id="GO:0009888">
    <property type="term" value="P:tissue development"/>
    <property type="evidence" value="ECO:0007669"/>
    <property type="project" value="TreeGrafter"/>
</dbReference>
<feature type="disulfide bond" evidence="15">
    <location>
        <begin position="630"/>
        <end position="639"/>
    </location>
</feature>
<reference evidence="22 23" key="1">
    <citation type="journal article" date="2017" name="Curr. Biol.">
        <title>The Evolution of Venom by Co-option of Single-Copy Genes.</title>
        <authorList>
            <person name="Martinson E.O."/>
            <person name="Mrinalini"/>
            <person name="Kelkar Y.D."/>
            <person name="Chang C.H."/>
            <person name="Werren J.H."/>
        </authorList>
    </citation>
    <scope>NUCLEOTIDE SEQUENCE [LARGE SCALE GENOMIC DNA]</scope>
    <source>
        <strain evidence="22 23">Alberta</strain>
        <tissue evidence="22">Whole body</tissue>
    </source>
</reference>
<dbReference type="FunFam" id="2.10.25.10:FF:000011">
    <property type="entry name" value="Cadherin EGF LAG seven-pass G-type receptor"/>
    <property type="match status" value="2"/>
</dbReference>